<evidence type="ECO:0000256" key="4">
    <source>
        <dbReference type="ARBA" id="ARBA00022692"/>
    </source>
</evidence>
<organism evidence="11 12">
    <name type="scientific">Halobacillus karajensis</name>
    <dbReference type="NCBI Taxonomy" id="195088"/>
    <lineage>
        <taxon>Bacteria</taxon>
        <taxon>Bacillati</taxon>
        <taxon>Bacillota</taxon>
        <taxon>Bacilli</taxon>
        <taxon>Bacillales</taxon>
        <taxon>Bacillaceae</taxon>
        <taxon>Halobacillus</taxon>
    </lineage>
</organism>
<dbReference type="InterPro" id="IPR023090">
    <property type="entry name" value="UPF0702_alpha/beta_dom_sf"/>
</dbReference>
<gene>
    <name evidence="11" type="ORF">BN983_02033</name>
</gene>
<evidence type="ECO:0000256" key="6">
    <source>
        <dbReference type="ARBA" id="ARBA00023136"/>
    </source>
</evidence>
<feature type="coiled-coil region" evidence="7">
    <location>
        <begin position="97"/>
        <end position="124"/>
    </location>
</feature>
<dbReference type="GO" id="GO:0005886">
    <property type="term" value="C:plasma membrane"/>
    <property type="evidence" value="ECO:0007669"/>
    <property type="project" value="UniProtKB-SubCell"/>
</dbReference>
<evidence type="ECO:0000256" key="3">
    <source>
        <dbReference type="ARBA" id="ARBA00022475"/>
    </source>
</evidence>
<keyword evidence="3" id="KW-1003">Cell membrane</keyword>
<dbReference type="PANTHER" id="PTHR34582">
    <property type="entry name" value="UPF0702 TRANSMEMBRANE PROTEIN YCAP"/>
    <property type="match status" value="1"/>
</dbReference>
<feature type="domain" description="YetF C-terminal" evidence="9">
    <location>
        <begin position="81"/>
        <end position="213"/>
    </location>
</feature>
<comment type="similarity">
    <text evidence="2">Belongs to the UPF0702 family.</text>
</comment>
<evidence type="ECO:0008006" key="13">
    <source>
        <dbReference type="Google" id="ProtNLM"/>
    </source>
</evidence>
<feature type="transmembrane region" description="Helical" evidence="8">
    <location>
        <begin position="6"/>
        <end position="25"/>
    </location>
</feature>
<keyword evidence="5 8" id="KW-1133">Transmembrane helix</keyword>
<keyword evidence="12" id="KW-1185">Reference proteome</keyword>
<dbReference type="Proteomes" id="UP000028868">
    <property type="component" value="Unassembled WGS sequence"/>
</dbReference>
<dbReference type="InterPro" id="IPR007353">
    <property type="entry name" value="DUF421"/>
</dbReference>
<proteinExistence type="inferred from homology"/>
<dbReference type="RefSeq" id="WP_051744111.1">
    <property type="nucleotide sequence ID" value="NZ_CCDH010000003.1"/>
</dbReference>
<evidence type="ECO:0000256" key="5">
    <source>
        <dbReference type="ARBA" id="ARBA00022989"/>
    </source>
</evidence>
<dbReference type="AlphaFoldDB" id="A0A024P610"/>
<sequence>MMFFQIALKLMVGLIGIVFITRVLGKKQMSQVTPLDFVYALILGGIIEDGLYESQVTVWHMLMALGLWAVFIFTVEKSAQKFANWRNIIKGKPSVVIEKGKINIKEMKRNMLEAEQVRTLLRMQGIFSISEVEYAVLENSGTLSVLPKTGEQPVEKQDFLRDYKESGLSYLLIEKGRINESTLNDIGKDKQWLIRKMQEQGYSVNQIYYAEWSKQDGFLLQTY</sequence>
<evidence type="ECO:0000256" key="1">
    <source>
        <dbReference type="ARBA" id="ARBA00004651"/>
    </source>
</evidence>
<keyword evidence="4 8" id="KW-0812">Transmembrane</keyword>
<accession>A0A024P610</accession>
<feature type="transmembrane region" description="Helical" evidence="8">
    <location>
        <begin position="58"/>
        <end position="75"/>
    </location>
</feature>
<name>A0A024P610_9BACI</name>
<dbReference type="Gene3D" id="3.30.240.20">
    <property type="entry name" value="bsu07140 like domains"/>
    <property type="match status" value="2"/>
</dbReference>
<dbReference type="Pfam" id="PF20730">
    <property type="entry name" value="YetF_N"/>
    <property type="match status" value="1"/>
</dbReference>
<comment type="subcellular location">
    <subcellularLocation>
        <location evidence="1">Cell membrane</location>
        <topology evidence="1">Multi-pass membrane protein</topology>
    </subcellularLocation>
</comment>
<keyword evidence="7" id="KW-0175">Coiled coil</keyword>
<evidence type="ECO:0000259" key="9">
    <source>
        <dbReference type="Pfam" id="PF04239"/>
    </source>
</evidence>
<dbReference type="InterPro" id="IPR048454">
    <property type="entry name" value="YetF_N"/>
</dbReference>
<evidence type="ECO:0000259" key="10">
    <source>
        <dbReference type="Pfam" id="PF20730"/>
    </source>
</evidence>
<reference evidence="12" key="1">
    <citation type="submission" date="2014-03" db="EMBL/GenBank/DDBJ databases">
        <authorList>
            <person name="Urmite Genomes U."/>
        </authorList>
    </citation>
    <scope>NUCLEOTIDE SEQUENCE [LARGE SCALE GENOMIC DNA]</scope>
    <source>
        <strain evidence="12">HD-03</strain>
    </source>
</reference>
<dbReference type="PANTHER" id="PTHR34582:SF5">
    <property type="entry name" value="UPF0702 TRANSMEMBRANE PROTEIN YETF"/>
    <property type="match status" value="1"/>
</dbReference>
<dbReference type="EMBL" id="CCDI010000002">
    <property type="protein sequence ID" value="CDQ23782.1"/>
    <property type="molecule type" value="Genomic_DNA"/>
</dbReference>
<reference evidence="11 12" key="2">
    <citation type="submission" date="2014-05" db="EMBL/GenBank/DDBJ databases">
        <title>Draft genome sequence of Halobacillus karajensis HK-03.</title>
        <authorList>
            <person name="Khelaifia S."/>
            <person name="Croce O."/>
            <person name="Lagier J.C."/>
            <person name="Raoult D."/>
        </authorList>
    </citation>
    <scope>NUCLEOTIDE SEQUENCE [LARGE SCALE GENOMIC DNA]</scope>
    <source>
        <strain evidence="11 12">HD-03</strain>
    </source>
</reference>
<evidence type="ECO:0000313" key="11">
    <source>
        <dbReference type="EMBL" id="CDQ23782.1"/>
    </source>
</evidence>
<evidence type="ECO:0000313" key="12">
    <source>
        <dbReference type="Proteomes" id="UP000028868"/>
    </source>
</evidence>
<keyword evidence="6 8" id="KW-0472">Membrane</keyword>
<feature type="domain" description="YetF-like N-terminal transmembrane" evidence="10">
    <location>
        <begin position="4"/>
        <end position="76"/>
    </location>
</feature>
<evidence type="ECO:0000256" key="8">
    <source>
        <dbReference type="SAM" id="Phobius"/>
    </source>
</evidence>
<evidence type="ECO:0000256" key="7">
    <source>
        <dbReference type="SAM" id="Coils"/>
    </source>
</evidence>
<dbReference type="Pfam" id="PF04239">
    <property type="entry name" value="DUF421"/>
    <property type="match status" value="1"/>
</dbReference>
<evidence type="ECO:0000256" key="2">
    <source>
        <dbReference type="ARBA" id="ARBA00006448"/>
    </source>
</evidence>
<protein>
    <recommendedName>
        <fullName evidence="13">DUF421 domain-containing protein</fullName>
    </recommendedName>
</protein>
<comment type="caution">
    <text evidence="11">The sequence shown here is derived from an EMBL/GenBank/DDBJ whole genome shotgun (WGS) entry which is preliminary data.</text>
</comment>